<feature type="binding site" evidence="3">
    <location>
        <position position="94"/>
    </location>
    <ligand>
        <name>a divalent metal cation</name>
        <dbReference type="ChEBI" id="CHEBI:60240"/>
        <label>1</label>
    </ligand>
</feature>
<accession>A0A7W7ZAH9</accession>
<dbReference type="GO" id="GO:0005737">
    <property type="term" value="C:cytoplasm"/>
    <property type="evidence" value="ECO:0007669"/>
    <property type="project" value="TreeGrafter"/>
</dbReference>
<keyword evidence="6" id="KW-1185">Reference proteome</keyword>
<keyword evidence="2 3" id="KW-0479">Metal-binding</keyword>
<dbReference type="AlphaFoldDB" id="A0A7W7ZAH9"/>
<evidence type="ECO:0000256" key="1">
    <source>
        <dbReference type="ARBA" id="ARBA00006964"/>
    </source>
</evidence>
<evidence type="ECO:0000256" key="2">
    <source>
        <dbReference type="ARBA" id="ARBA00022723"/>
    </source>
</evidence>
<dbReference type="EMBL" id="JACHIP010000001">
    <property type="protein sequence ID" value="MBB5056172.1"/>
    <property type="molecule type" value="Genomic_DNA"/>
</dbReference>
<dbReference type="InterPro" id="IPR002678">
    <property type="entry name" value="DUF34/NIF3"/>
</dbReference>
<comment type="similarity">
    <text evidence="1">Belongs to the GTP cyclohydrolase I type 2/NIF3 family.</text>
</comment>
<feature type="binding site" evidence="3">
    <location>
        <position position="264"/>
    </location>
    <ligand>
        <name>a divalent metal cation</name>
        <dbReference type="ChEBI" id="CHEBI:60240"/>
        <label>1</label>
    </ligand>
</feature>
<dbReference type="Proteomes" id="UP000540989">
    <property type="component" value="Unassembled WGS sequence"/>
</dbReference>
<gene>
    <name evidence="5" type="ORF">HDF16_000841</name>
</gene>
<sequence>MNRTRNLSVVLSGASLALGFSLYTAPAFAQTPTAAEAWLRIEHRYAEAPPTDTVDTLKGGDPSTPVTGIATTFLDTMEVLRDAVKRGDNLIISHEPTFYNHRDETKDFVNDPVYKEKMAYIVEHHLVVYRLHDQIHADPKGDHILEGVYKAFGWEKLPHPAFPHGEYFVTIPATTLGELAKSLKERFHAETLRVEGDPSLSITHVALIPGAAGLKEQVTALNAPEVELLIAGEASEWETVEYVRDAVAQGRHKAMILLGHEVSEEPGMEQCATELRELFPGMRVDHIVAGQPMWNPDHPPMAKAK</sequence>
<organism evidence="5 6">
    <name type="scientific">Granulicella aggregans</name>
    <dbReference type="NCBI Taxonomy" id="474949"/>
    <lineage>
        <taxon>Bacteria</taxon>
        <taxon>Pseudomonadati</taxon>
        <taxon>Acidobacteriota</taxon>
        <taxon>Terriglobia</taxon>
        <taxon>Terriglobales</taxon>
        <taxon>Acidobacteriaceae</taxon>
        <taxon>Granulicella</taxon>
    </lineage>
</organism>
<keyword evidence="4" id="KW-0732">Signal</keyword>
<feature type="binding site" evidence="3">
    <location>
        <position position="260"/>
    </location>
    <ligand>
        <name>a divalent metal cation</name>
        <dbReference type="ChEBI" id="CHEBI:60240"/>
        <label>1</label>
    </ligand>
</feature>
<feature type="signal peptide" evidence="4">
    <location>
        <begin position="1"/>
        <end position="29"/>
    </location>
</feature>
<dbReference type="InterPro" id="IPR036069">
    <property type="entry name" value="DUF34/NIF3_sf"/>
</dbReference>
<protein>
    <submittedName>
        <fullName evidence="5">Putative NIF3 family GTP cyclohydrolase 1 type 2</fullName>
    </submittedName>
</protein>
<dbReference type="SUPFAM" id="SSF102705">
    <property type="entry name" value="NIF3 (NGG1p interacting factor 3)-like"/>
    <property type="match status" value="1"/>
</dbReference>
<dbReference type="GO" id="GO:0046872">
    <property type="term" value="F:metal ion binding"/>
    <property type="evidence" value="ECO:0007669"/>
    <property type="project" value="UniProtKB-KW"/>
</dbReference>
<evidence type="ECO:0000256" key="4">
    <source>
        <dbReference type="SAM" id="SignalP"/>
    </source>
</evidence>
<dbReference type="PANTHER" id="PTHR13799:SF14">
    <property type="entry name" value="GTP CYCLOHYDROLASE 1 TYPE 2 HOMOLOG"/>
    <property type="match status" value="1"/>
</dbReference>
<evidence type="ECO:0000313" key="6">
    <source>
        <dbReference type="Proteomes" id="UP000540989"/>
    </source>
</evidence>
<evidence type="ECO:0000256" key="3">
    <source>
        <dbReference type="PIRSR" id="PIRSR602678-1"/>
    </source>
</evidence>
<dbReference type="RefSeq" id="WP_184213852.1">
    <property type="nucleotide sequence ID" value="NZ_JACHIP010000001.1"/>
</dbReference>
<evidence type="ECO:0000313" key="5">
    <source>
        <dbReference type="EMBL" id="MBB5056172.1"/>
    </source>
</evidence>
<keyword evidence="5" id="KW-0378">Hydrolase</keyword>
<reference evidence="5 6" key="1">
    <citation type="submission" date="2020-08" db="EMBL/GenBank/DDBJ databases">
        <title>Genomic Encyclopedia of Type Strains, Phase IV (KMG-V): Genome sequencing to study the core and pangenomes of soil and plant-associated prokaryotes.</title>
        <authorList>
            <person name="Whitman W."/>
        </authorList>
    </citation>
    <scope>NUCLEOTIDE SEQUENCE [LARGE SCALE GENOMIC DNA]</scope>
    <source>
        <strain evidence="5 6">M8UP14</strain>
    </source>
</reference>
<dbReference type="Gene3D" id="3.40.1390.30">
    <property type="entry name" value="NIF3 (NGG1p interacting factor 3)-like"/>
    <property type="match status" value="2"/>
</dbReference>
<dbReference type="Pfam" id="PF01784">
    <property type="entry name" value="DUF34_NIF3"/>
    <property type="match status" value="1"/>
</dbReference>
<name>A0A7W7ZAH9_9BACT</name>
<feature type="chain" id="PRO_5031003734" evidence="4">
    <location>
        <begin position="30"/>
        <end position="305"/>
    </location>
</feature>
<proteinExistence type="inferred from homology"/>
<dbReference type="PANTHER" id="PTHR13799">
    <property type="entry name" value="NGG1 INTERACTING FACTOR 3"/>
    <property type="match status" value="1"/>
</dbReference>
<dbReference type="GO" id="GO:0016787">
    <property type="term" value="F:hydrolase activity"/>
    <property type="evidence" value="ECO:0007669"/>
    <property type="project" value="UniProtKB-KW"/>
</dbReference>
<comment type="caution">
    <text evidence="5">The sequence shown here is derived from an EMBL/GenBank/DDBJ whole genome shotgun (WGS) entry which is preliminary data.</text>
</comment>